<dbReference type="Pfam" id="PF00512">
    <property type="entry name" value="HisKA"/>
    <property type="match status" value="1"/>
</dbReference>
<evidence type="ECO:0000256" key="6">
    <source>
        <dbReference type="ARBA" id="ARBA00022692"/>
    </source>
</evidence>
<dbReference type="Gene3D" id="3.30.565.10">
    <property type="entry name" value="Histidine kinase-like ATPase, C-terminal domain"/>
    <property type="match status" value="1"/>
</dbReference>
<dbReference type="InterPro" id="IPR003594">
    <property type="entry name" value="HATPase_dom"/>
</dbReference>
<dbReference type="PROSITE" id="PS50109">
    <property type="entry name" value="HIS_KIN"/>
    <property type="match status" value="1"/>
</dbReference>
<keyword evidence="13" id="KW-1185">Reference proteome</keyword>
<dbReference type="EC" id="2.7.13.3" evidence="3"/>
<evidence type="ECO:0000313" key="13">
    <source>
        <dbReference type="Proteomes" id="UP000198607"/>
    </source>
</evidence>
<dbReference type="GO" id="GO:0005886">
    <property type="term" value="C:plasma membrane"/>
    <property type="evidence" value="ECO:0007669"/>
    <property type="project" value="TreeGrafter"/>
</dbReference>
<dbReference type="InterPro" id="IPR036097">
    <property type="entry name" value="HisK_dim/P_sf"/>
</dbReference>
<dbReference type="SMART" id="SM00388">
    <property type="entry name" value="HisKA"/>
    <property type="match status" value="1"/>
</dbReference>
<keyword evidence="4" id="KW-0597">Phosphoprotein</keyword>
<dbReference type="RefSeq" id="WP_091938962.1">
    <property type="nucleotide sequence ID" value="NZ_FNCY01000016.1"/>
</dbReference>
<dbReference type="Proteomes" id="UP000198607">
    <property type="component" value="Unassembled WGS sequence"/>
</dbReference>
<dbReference type="GO" id="GO:0000155">
    <property type="term" value="F:phosphorelay sensor kinase activity"/>
    <property type="evidence" value="ECO:0007669"/>
    <property type="project" value="InterPro"/>
</dbReference>
<evidence type="ECO:0000256" key="3">
    <source>
        <dbReference type="ARBA" id="ARBA00012438"/>
    </source>
</evidence>
<dbReference type="PRINTS" id="PR00344">
    <property type="entry name" value="BCTRLSENSOR"/>
</dbReference>
<dbReference type="Pfam" id="PF02518">
    <property type="entry name" value="HATPase_c"/>
    <property type="match status" value="1"/>
</dbReference>
<reference evidence="12 13" key="1">
    <citation type="submission" date="2016-10" db="EMBL/GenBank/DDBJ databases">
        <authorList>
            <person name="de Groot N.N."/>
        </authorList>
    </citation>
    <scope>NUCLEOTIDE SEQUENCE [LARGE SCALE GENOMIC DNA]</scope>
    <source>
        <strain evidence="12 13">DSM 5885</strain>
    </source>
</reference>
<dbReference type="InterPro" id="IPR005467">
    <property type="entry name" value="His_kinase_dom"/>
</dbReference>
<dbReference type="SMART" id="SM00387">
    <property type="entry name" value="HATPase_c"/>
    <property type="match status" value="1"/>
</dbReference>
<dbReference type="OrthoDB" id="8554694at2"/>
<keyword evidence="5" id="KW-0808">Transferase</keyword>
<keyword evidence="8 10" id="KW-1133">Transmembrane helix</keyword>
<evidence type="ECO:0000256" key="1">
    <source>
        <dbReference type="ARBA" id="ARBA00000085"/>
    </source>
</evidence>
<dbReference type="EMBL" id="FNCY01000016">
    <property type="protein sequence ID" value="SDI30173.1"/>
    <property type="molecule type" value="Genomic_DNA"/>
</dbReference>
<dbReference type="InterPro" id="IPR003661">
    <property type="entry name" value="HisK_dim/P_dom"/>
</dbReference>
<dbReference type="PANTHER" id="PTHR45436">
    <property type="entry name" value="SENSOR HISTIDINE KINASE YKOH"/>
    <property type="match status" value="1"/>
</dbReference>
<evidence type="ECO:0000256" key="9">
    <source>
        <dbReference type="ARBA" id="ARBA00023136"/>
    </source>
</evidence>
<dbReference type="Gene3D" id="1.10.287.130">
    <property type="match status" value="1"/>
</dbReference>
<keyword evidence="6 10" id="KW-0812">Transmembrane</keyword>
<dbReference type="AlphaFoldDB" id="A0A1G8JGK0"/>
<keyword evidence="7 12" id="KW-0418">Kinase</keyword>
<dbReference type="SUPFAM" id="SSF47384">
    <property type="entry name" value="Homodimeric domain of signal transducing histidine kinase"/>
    <property type="match status" value="1"/>
</dbReference>
<gene>
    <name evidence="12" type="ORF">SAMN05660652_03201</name>
</gene>
<dbReference type="InterPro" id="IPR004358">
    <property type="entry name" value="Sig_transdc_His_kin-like_C"/>
</dbReference>
<dbReference type="STRING" id="83767.SAMN05660652_03201"/>
<protein>
    <recommendedName>
        <fullName evidence="3">histidine kinase</fullName>
        <ecNumber evidence="3">2.7.13.3</ecNumber>
    </recommendedName>
</protein>
<evidence type="ECO:0000313" key="12">
    <source>
        <dbReference type="EMBL" id="SDI30173.1"/>
    </source>
</evidence>
<dbReference type="InterPro" id="IPR013727">
    <property type="entry name" value="2CSK_N"/>
</dbReference>
<dbReference type="InterPro" id="IPR050428">
    <property type="entry name" value="TCS_sensor_his_kinase"/>
</dbReference>
<organism evidence="12 13">
    <name type="scientific">Propionivibrio dicarboxylicus</name>
    <dbReference type="NCBI Taxonomy" id="83767"/>
    <lineage>
        <taxon>Bacteria</taxon>
        <taxon>Pseudomonadati</taxon>
        <taxon>Pseudomonadota</taxon>
        <taxon>Betaproteobacteria</taxon>
        <taxon>Rhodocyclales</taxon>
        <taxon>Rhodocyclaceae</taxon>
        <taxon>Propionivibrio</taxon>
    </lineage>
</organism>
<name>A0A1G8JGK0_9RHOO</name>
<evidence type="ECO:0000256" key="7">
    <source>
        <dbReference type="ARBA" id="ARBA00022777"/>
    </source>
</evidence>
<feature type="domain" description="Histidine kinase" evidence="11">
    <location>
        <begin position="248"/>
        <end position="458"/>
    </location>
</feature>
<comment type="subcellular location">
    <subcellularLocation>
        <location evidence="2">Membrane</location>
    </subcellularLocation>
</comment>
<evidence type="ECO:0000256" key="8">
    <source>
        <dbReference type="ARBA" id="ARBA00022989"/>
    </source>
</evidence>
<dbReference type="InterPro" id="IPR036890">
    <property type="entry name" value="HATPase_C_sf"/>
</dbReference>
<dbReference type="CDD" id="cd00075">
    <property type="entry name" value="HATPase"/>
    <property type="match status" value="1"/>
</dbReference>
<proteinExistence type="predicted"/>
<feature type="transmembrane region" description="Helical" evidence="10">
    <location>
        <begin position="163"/>
        <end position="186"/>
    </location>
</feature>
<sequence>MPRDSGYSLRQRLLVRLWGTLFIVLVLSTVAALALARHIGTVVYDHWLYDSAMTLAEQVKVRDGKSVLDLPRSSVEMFEWDRVDRVFGEVSSQKGGMLFSNARFPKLAGTLTPGKPRFYDTQVNGKQARVVALRLKEGAAPDDEVTIQVAETRVKRDSLLSDILLIFLPMQAVILVVTCLLVWFAVTSSLRAVEDIALRLSNYEPERLEPIDDLTYLPNELRPLLDATNQLIGKVADAQLTQRRFVANAAHQLRTPLATLQVQAERALRESDPVRTNEALAHVLKAITRSRHMVHQLLTLARSDRSAEKTLEMGKVDLAELAREELERSADAAIARGIDLGYEGPDAGGELVGEAYLLREMIANLVDNAIRYGRENGQVTLGLTLSPLTLYVDDDGPGIPPEDRALVFERFYRRPGAAGDGCGLGLAIAKEIAARHGAVLRVLDNPAGQGARLEVQFS</sequence>
<evidence type="ECO:0000256" key="10">
    <source>
        <dbReference type="SAM" id="Phobius"/>
    </source>
</evidence>
<evidence type="ECO:0000256" key="4">
    <source>
        <dbReference type="ARBA" id="ARBA00022553"/>
    </source>
</evidence>
<dbReference type="CDD" id="cd00082">
    <property type="entry name" value="HisKA"/>
    <property type="match status" value="1"/>
</dbReference>
<dbReference type="Pfam" id="PF08521">
    <property type="entry name" value="2CSK_N"/>
    <property type="match status" value="1"/>
</dbReference>
<dbReference type="PANTHER" id="PTHR45436:SF1">
    <property type="entry name" value="SENSOR PROTEIN QSEC"/>
    <property type="match status" value="1"/>
</dbReference>
<keyword evidence="9 10" id="KW-0472">Membrane</keyword>
<comment type="catalytic activity">
    <reaction evidence="1">
        <text>ATP + protein L-histidine = ADP + protein N-phospho-L-histidine.</text>
        <dbReference type="EC" id="2.7.13.3"/>
    </reaction>
</comment>
<feature type="transmembrane region" description="Helical" evidence="10">
    <location>
        <begin position="15"/>
        <end position="36"/>
    </location>
</feature>
<dbReference type="SUPFAM" id="SSF55874">
    <property type="entry name" value="ATPase domain of HSP90 chaperone/DNA topoisomerase II/histidine kinase"/>
    <property type="match status" value="1"/>
</dbReference>
<evidence type="ECO:0000256" key="5">
    <source>
        <dbReference type="ARBA" id="ARBA00022679"/>
    </source>
</evidence>
<evidence type="ECO:0000259" key="11">
    <source>
        <dbReference type="PROSITE" id="PS50109"/>
    </source>
</evidence>
<evidence type="ECO:0000256" key="2">
    <source>
        <dbReference type="ARBA" id="ARBA00004370"/>
    </source>
</evidence>
<accession>A0A1G8JGK0</accession>